<sequence length="75" mass="8710">MHKNLEGPAVFEMLNKALQVAHREKRVTEERNIKILIAQMHVVKGDFEEALKKFQGLVSDNPLDFRPYLCQVSLF</sequence>
<organism evidence="1 2">
    <name type="scientific">Salix suchowensis</name>
    <dbReference type="NCBI Taxonomy" id="1278906"/>
    <lineage>
        <taxon>Eukaryota</taxon>
        <taxon>Viridiplantae</taxon>
        <taxon>Streptophyta</taxon>
        <taxon>Embryophyta</taxon>
        <taxon>Tracheophyta</taxon>
        <taxon>Spermatophyta</taxon>
        <taxon>Magnoliopsida</taxon>
        <taxon>eudicotyledons</taxon>
        <taxon>Gunneridae</taxon>
        <taxon>Pentapetalae</taxon>
        <taxon>rosids</taxon>
        <taxon>fabids</taxon>
        <taxon>Malpighiales</taxon>
        <taxon>Salicaceae</taxon>
        <taxon>Saliceae</taxon>
        <taxon>Salix</taxon>
    </lineage>
</organism>
<accession>A0ABQ9AWR7</accession>
<comment type="caution">
    <text evidence="1">The sequence shown here is derived from an EMBL/GenBank/DDBJ whole genome shotgun (WGS) entry which is preliminary data.</text>
</comment>
<proteinExistence type="predicted"/>
<dbReference type="InterPro" id="IPR011990">
    <property type="entry name" value="TPR-like_helical_dom_sf"/>
</dbReference>
<gene>
    <name evidence="1" type="ORF">OIU77_002590</name>
</gene>
<protein>
    <submittedName>
        <fullName evidence="1">Uncharacterized protein</fullName>
    </submittedName>
</protein>
<reference evidence="1" key="2">
    <citation type="journal article" date="2023" name="Int. J. Mol. Sci.">
        <title>De Novo Assembly and Annotation of 11 Diverse Shrub Willow (Salix) Genomes Reveals Novel Gene Organization in Sex-Linked Regions.</title>
        <authorList>
            <person name="Hyden B."/>
            <person name="Feng K."/>
            <person name="Yates T.B."/>
            <person name="Jawdy S."/>
            <person name="Cereghino C."/>
            <person name="Smart L.B."/>
            <person name="Muchero W."/>
        </authorList>
    </citation>
    <scope>NUCLEOTIDE SEQUENCE</scope>
    <source>
        <tissue evidence="1">Shoot tip</tissue>
    </source>
</reference>
<keyword evidence="2" id="KW-1185">Reference proteome</keyword>
<dbReference type="EMBL" id="JAPFFI010000014">
    <property type="protein sequence ID" value="KAJ6366046.1"/>
    <property type="molecule type" value="Genomic_DNA"/>
</dbReference>
<dbReference type="SUPFAM" id="SSF48452">
    <property type="entry name" value="TPR-like"/>
    <property type="match status" value="1"/>
</dbReference>
<name>A0ABQ9AWR7_9ROSI</name>
<evidence type="ECO:0000313" key="2">
    <source>
        <dbReference type="Proteomes" id="UP001141253"/>
    </source>
</evidence>
<dbReference type="Proteomes" id="UP001141253">
    <property type="component" value="Chromosome 7"/>
</dbReference>
<evidence type="ECO:0000313" key="1">
    <source>
        <dbReference type="EMBL" id="KAJ6366046.1"/>
    </source>
</evidence>
<reference evidence="1" key="1">
    <citation type="submission" date="2022-10" db="EMBL/GenBank/DDBJ databases">
        <authorList>
            <person name="Hyden B.L."/>
            <person name="Feng K."/>
            <person name="Yates T."/>
            <person name="Jawdy S."/>
            <person name="Smart L.B."/>
            <person name="Muchero W."/>
        </authorList>
    </citation>
    <scope>NUCLEOTIDE SEQUENCE</scope>
    <source>
        <tissue evidence="1">Shoot tip</tissue>
    </source>
</reference>